<gene>
    <name evidence="2" type="ORF">DT376_07120</name>
</gene>
<evidence type="ECO:0000256" key="1">
    <source>
        <dbReference type="SAM" id="SignalP"/>
    </source>
</evidence>
<dbReference type="AlphaFoldDB" id="A0A367MF20"/>
<keyword evidence="1" id="KW-0732">Signal</keyword>
<comment type="caution">
    <text evidence="2">The sequence shown here is derived from an EMBL/GenBank/DDBJ whole genome shotgun (WGS) entry which is preliminary data.</text>
</comment>
<dbReference type="EMBL" id="QORE01000156">
    <property type="protein sequence ID" value="RCI75543.1"/>
    <property type="molecule type" value="Genomic_DNA"/>
</dbReference>
<accession>A0A367MF20</accession>
<name>A0A367MF20_PSEAI</name>
<reference evidence="2 3" key="1">
    <citation type="submission" date="2018-07" db="EMBL/GenBank/DDBJ databases">
        <title>Mechanisms of high-level aminoglycoside resistance among Gram-negative pathogens in Brazil.</title>
        <authorList>
            <person name="Ballaben A.S."/>
            <person name="Darini A.L.C."/>
            <person name="Doi Y."/>
        </authorList>
    </citation>
    <scope>NUCLEOTIDE SEQUENCE [LARGE SCALE GENOMIC DNA]</scope>
    <source>
        <strain evidence="2 3">B2-305</strain>
    </source>
</reference>
<proteinExistence type="predicted"/>
<organism evidence="2 3">
    <name type="scientific">Pseudomonas aeruginosa</name>
    <dbReference type="NCBI Taxonomy" id="287"/>
    <lineage>
        <taxon>Bacteria</taxon>
        <taxon>Pseudomonadati</taxon>
        <taxon>Pseudomonadota</taxon>
        <taxon>Gammaproteobacteria</taxon>
        <taxon>Pseudomonadales</taxon>
        <taxon>Pseudomonadaceae</taxon>
        <taxon>Pseudomonas</taxon>
    </lineage>
</organism>
<feature type="non-terminal residue" evidence="2">
    <location>
        <position position="91"/>
    </location>
</feature>
<sequence length="91" mass="9478">MTRPYLLRLAAGLALLLPAACTSPAPPAPNLTALFAAALHCRRAGPADHETQAAARLRAGQRLIAELLVDVAACRRLVPGGESAVQEATRD</sequence>
<feature type="signal peptide" evidence="1">
    <location>
        <begin position="1"/>
        <end position="27"/>
    </location>
</feature>
<feature type="chain" id="PRO_5016809522" description="Lipoprotein" evidence="1">
    <location>
        <begin position="28"/>
        <end position="91"/>
    </location>
</feature>
<evidence type="ECO:0008006" key="4">
    <source>
        <dbReference type="Google" id="ProtNLM"/>
    </source>
</evidence>
<protein>
    <recommendedName>
        <fullName evidence="4">Lipoprotein</fullName>
    </recommendedName>
</protein>
<evidence type="ECO:0000313" key="3">
    <source>
        <dbReference type="Proteomes" id="UP000253594"/>
    </source>
</evidence>
<evidence type="ECO:0000313" key="2">
    <source>
        <dbReference type="EMBL" id="RCI75543.1"/>
    </source>
</evidence>
<dbReference type="Proteomes" id="UP000253594">
    <property type="component" value="Unassembled WGS sequence"/>
</dbReference>